<evidence type="ECO:0008006" key="14">
    <source>
        <dbReference type="Google" id="ProtNLM"/>
    </source>
</evidence>
<dbReference type="Pfam" id="PF03980">
    <property type="entry name" value="Nnf1"/>
    <property type="match status" value="1"/>
</dbReference>
<evidence type="ECO:0000256" key="4">
    <source>
        <dbReference type="ARBA" id="ARBA00022618"/>
    </source>
</evidence>
<gene>
    <name evidence="12" type="ORF">EAE97_003979</name>
</gene>
<keyword evidence="9" id="KW-0137">Centromere</keyword>
<evidence type="ECO:0000256" key="3">
    <source>
        <dbReference type="ARBA" id="ARBA00022454"/>
    </source>
</evidence>
<keyword evidence="10" id="KW-0175">Coiled coil</keyword>
<evidence type="ECO:0000256" key="6">
    <source>
        <dbReference type="ARBA" id="ARBA00022838"/>
    </source>
</evidence>
<keyword evidence="3" id="KW-0158">Chromosome</keyword>
<dbReference type="RefSeq" id="XP_038735100.1">
    <property type="nucleotide sequence ID" value="XM_038874491.1"/>
</dbReference>
<feature type="region of interest" description="Disordered" evidence="11">
    <location>
        <begin position="1"/>
        <end position="20"/>
    </location>
</feature>
<dbReference type="InterPro" id="IPR007128">
    <property type="entry name" value="PMF1/Nnf1"/>
</dbReference>
<comment type="subcellular location">
    <subcellularLocation>
        <location evidence="2">Chromosome</location>
        <location evidence="2">Centromere</location>
        <location evidence="2">Kinetochore</location>
    </subcellularLocation>
    <subcellularLocation>
        <location evidence="1">Nucleus</location>
    </subcellularLocation>
</comment>
<dbReference type="PANTHER" id="PTHR15459">
    <property type="entry name" value="POLYAMINE-MODULATED FACTOR 1"/>
    <property type="match status" value="1"/>
</dbReference>
<dbReference type="GO" id="GO:0007059">
    <property type="term" value="P:chromosome segregation"/>
    <property type="evidence" value="ECO:0007669"/>
    <property type="project" value="TreeGrafter"/>
</dbReference>
<evidence type="ECO:0000256" key="11">
    <source>
        <dbReference type="SAM" id="MobiDB-lite"/>
    </source>
</evidence>
<dbReference type="GO" id="GO:0051301">
    <property type="term" value="P:cell division"/>
    <property type="evidence" value="ECO:0007669"/>
    <property type="project" value="UniProtKB-KW"/>
</dbReference>
<keyword evidence="5" id="KW-0498">Mitosis</keyword>
<evidence type="ECO:0000256" key="9">
    <source>
        <dbReference type="ARBA" id="ARBA00023328"/>
    </source>
</evidence>
<dbReference type="Proteomes" id="UP000710849">
    <property type="component" value="Unassembled WGS sequence"/>
</dbReference>
<keyword evidence="4" id="KW-0132">Cell division</keyword>
<evidence type="ECO:0000256" key="10">
    <source>
        <dbReference type="SAM" id="Coils"/>
    </source>
</evidence>
<keyword evidence="7" id="KW-0539">Nucleus</keyword>
<keyword evidence="8" id="KW-0131">Cell cycle</keyword>
<evidence type="ECO:0000313" key="13">
    <source>
        <dbReference type="Proteomes" id="UP000710849"/>
    </source>
</evidence>
<proteinExistence type="predicted"/>
<dbReference type="EMBL" id="RCSW01000006">
    <property type="protein sequence ID" value="KAF7948568.1"/>
    <property type="molecule type" value="Genomic_DNA"/>
</dbReference>
<reference evidence="12 13" key="1">
    <citation type="journal article" date="2020" name="Genome Biol. Evol.">
        <title>Comparative genomics of Sclerotiniaceae.</title>
        <authorList>
            <person name="Valero Jimenez C.A."/>
            <person name="Steentjes M."/>
            <person name="Scholten O.E."/>
            <person name="Van Kan J.A.L."/>
        </authorList>
    </citation>
    <scope>NUCLEOTIDE SEQUENCE [LARGE SCALE GENOMIC DNA]</scope>
    <source>
        <strain evidence="12 13">MUCL 94</strain>
    </source>
</reference>
<dbReference type="PANTHER" id="PTHR15459:SF3">
    <property type="entry name" value="POLYAMINE-MODULATED FACTOR 1"/>
    <property type="match status" value="1"/>
</dbReference>
<name>A0A9P5IRD1_9HELO</name>
<evidence type="ECO:0000313" key="12">
    <source>
        <dbReference type="EMBL" id="KAF7948568.1"/>
    </source>
</evidence>
<protein>
    <recommendedName>
        <fullName evidence="14">MIND kinetochore complex component Nnf1</fullName>
    </recommendedName>
</protein>
<keyword evidence="13" id="KW-1185">Reference proteome</keyword>
<organism evidence="12 13">
    <name type="scientific">Botrytis byssoidea</name>
    <dbReference type="NCBI Taxonomy" id="139641"/>
    <lineage>
        <taxon>Eukaryota</taxon>
        <taxon>Fungi</taxon>
        <taxon>Dikarya</taxon>
        <taxon>Ascomycota</taxon>
        <taxon>Pezizomycotina</taxon>
        <taxon>Leotiomycetes</taxon>
        <taxon>Helotiales</taxon>
        <taxon>Sclerotiniaceae</taxon>
        <taxon>Botrytis</taxon>
    </lineage>
</organism>
<evidence type="ECO:0000256" key="1">
    <source>
        <dbReference type="ARBA" id="ARBA00004123"/>
    </source>
</evidence>
<dbReference type="GeneID" id="62147568"/>
<evidence type="ECO:0000256" key="5">
    <source>
        <dbReference type="ARBA" id="ARBA00022776"/>
    </source>
</evidence>
<sequence>MPSTSPSPSPPPQAPIPLTPGPRANALYTVYEKSLASALHTISYPAFSSCFPSISRNAPEALRAVHGQMVSRLRQFALDEFEMILQERRVVERLNGLEGVIESARRRKARGVDAETEGRDLGVAPHTLPAPSILAAHLTPLYTTQQSQLNAKLQTTQSQNANLADEIQKQREEIEKLVRGVEIVVEDLDRANEVMDREVDGLGKEALEAENALRDT</sequence>
<comment type="caution">
    <text evidence="12">The sequence shown here is derived from an EMBL/GenBank/DDBJ whole genome shotgun (WGS) entry which is preliminary data.</text>
</comment>
<dbReference type="GO" id="GO:0005634">
    <property type="term" value="C:nucleus"/>
    <property type="evidence" value="ECO:0007669"/>
    <property type="project" value="UniProtKB-SubCell"/>
</dbReference>
<feature type="coiled-coil region" evidence="10">
    <location>
        <begin position="146"/>
        <end position="180"/>
    </location>
</feature>
<evidence type="ECO:0000256" key="7">
    <source>
        <dbReference type="ARBA" id="ARBA00023242"/>
    </source>
</evidence>
<keyword evidence="6" id="KW-0995">Kinetochore</keyword>
<evidence type="ECO:0000256" key="2">
    <source>
        <dbReference type="ARBA" id="ARBA00004629"/>
    </source>
</evidence>
<evidence type="ECO:0000256" key="8">
    <source>
        <dbReference type="ARBA" id="ARBA00023306"/>
    </source>
</evidence>
<dbReference type="AlphaFoldDB" id="A0A9P5IRD1"/>
<dbReference type="GO" id="GO:0000444">
    <property type="term" value="C:MIS12/MIND type complex"/>
    <property type="evidence" value="ECO:0007669"/>
    <property type="project" value="InterPro"/>
</dbReference>
<accession>A0A9P5IRD1</accession>